<gene>
    <name evidence="2" type="ORF">E2562_027615</name>
</gene>
<dbReference type="EMBL" id="SPHZ02000006">
    <property type="protein sequence ID" value="KAF0914207.1"/>
    <property type="molecule type" value="Genomic_DNA"/>
</dbReference>
<protein>
    <submittedName>
        <fullName evidence="2">Uncharacterized protein</fullName>
    </submittedName>
</protein>
<name>A0A6G1DNX7_9ORYZ</name>
<evidence type="ECO:0000256" key="1">
    <source>
        <dbReference type="SAM" id="MobiDB-lite"/>
    </source>
</evidence>
<accession>A0A6G1DNX7</accession>
<dbReference type="Proteomes" id="UP000479710">
    <property type="component" value="Unassembled WGS sequence"/>
</dbReference>
<sequence length="72" mass="7598">MAAFTGQPVQEAAGGGSSRTRCSRRWRLRASRRRRRPAVARAGHGAAGGYVRGLAGVGKGRLKRLAAPAQVE</sequence>
<proteinExistence type="predicted"/>
<keyword evidence="3" id="KW-1185">Reference proteome</keyword>
<evidence type="ECO:0000313" key="3">
    <source>
        <dbReference type="Proteomes" id="UP000479710"/>
    </source>
</evidence>
<reference evidence="2 3" key="1">
    <citation type="submission" date="2019-11" db="EMBL/GenBank/DDBJ databases">
        <title>Whole genome sequence of Oryza granulata.</title>
        <authorList>
            <person name="Li W."/>
        </authorList>
    </citation>
    <scope>NUCLEOTIDE SEQUENCE [LARGE SCALE GENOMIC DNA]</scope>
    <source>
        <strain evidence="3">cv. Menghai</strain>
        <tissue evidence="2">Leaf</tissue>
    </source>
</reference>
<organism evidence="2 3">
    <name type="scientific">Oryza meyeriana var. granulata</name>
    <dbReference type="NCBI Taxonomy" id="110450"/>
    <lineage>
        <taxon>Eukaryota</taxon>
        <taxon>Viridiplantae</taxon>
        <taxon>Streptophyta</taxon>
        <taxon>Embryophyta</taxon>
        <taxon>Tracheophyta</taxon>
        <taxon>Spermatophyta</taxon>
        <taxon>Magnoliopsida</taxon>
        <taxon>Liliopsida</taxon>
        <taxon>Poales</taxon>
        <taxon>Poaceae</taxon>
        <taxon>BOP clade</taxon>
        <taxon>Oryzoideae</taxon>
        <taxon>Oryzeae</taxon>
        <taxon>Oryzinae</taxon>
        <taxon>Oryza</taxon>
        <taxon>Oryza meyeriana</taxon>
    </lineage>
</organism>
<feature type="region of interest" description="Disordered" evidence="1">
    <location>
        <begin position="1"/>
        <end position="23"/>
    </location>
</feature>
<dbReference type="AlphaFoldDB" id="A0A6G1DNX7"/>
<evidence type="ECO:0000313" key="2">
    <source>
        <dbReference type="EMBL" id="KAF0914207.1"/>
    </source>
</evidence>
<comment type="caution">
    <text evidence="2">The sequence shown here is derived from an EMBL/GenBank/DDBJ whole genome shotgun (WGS) entry which is preliminary data.</text>
</comment>